<accession>A0A890CAK0</accession>
<protein>
    <submittedName>
        <fullName evidence="6">IDL1</fullName>
    </submittedName>
</protein>
<name>A0A890CAK0_9ROSA</name>
<evidence type="ECO:0000256" key="2">
    <source>
        <dbReference type="ARBA" id="ARBA00022525"/>
    </source>
</evidence>
<dbReference type="InterPro" id="IPR039639">
    <property type="entry name" value="IDA-like"/>
</dbReference>
<dbReference type="AlphaFoldDB" id="A0A890CAK0"/>
<evidence type="ECO:0000256" key="3">
    <source>
        <dbReference type="ARBA" id="ARBA00022729"/>
    </source>
</evidence>
<feature type="chain" id="PRO_5032788680" evidence="5">
    <location>
        <begin position="29"/>
        <end position="96"/>
    </location>
</feature>
<evidence type="ECO:0000256" key="1">
    <source>
        <dbReference type="ARBA" id="ARBA00004239"/>
    </source>
</evidence>
<evidence type="ECO:0000313" key="6">
    <source>
        <dbReference type="EMBL" id="QRG29086.1"/>
    </source>
</evidence>
<proteinExistence type="evidence at transcript level"/>
<keyword evidence="3 5" id="KW-0732">Signal</keyword>
<dbReference type="EMBL" id="MT197023">
    <property type="protein sequence ID" value="QRG29086.1"/>
    <property type="molecule type" value="mRNA"/>
</dbReference>
<keyword evidence="2" id="KW-0964">Secreted</keyword>
<dbReference type="GO" id="GO:0010227">
    <property type="term" value="P:floral organ abscission"/>
    <property type="evidence" value="ECO:0007669"/>
    <property type="project" value="InterPro"/>
</dbReference>
<sequence>MASSSSCPKSKYLSILFLVLLLIGSCAATRQGKTLVDHDQRVYMNMEHTKELNLKKHQTAFRFRGEIFSFFPKGSPVPPSGPSKRHNSVVNSTPKN</sequence>
<comment type="subcellular location">
    <subcellularLocation>
        <location evidence="1">Secreted</location>
        <location evidence="1">Extracellular space</location>
    </subcellularLocation>
</comment>
<dbReference type="PANTHER" id="PTHR33599">
    <property type="entry name" value="PROTEIN IDA-LIKE 5"/>
    <property type="match status" value="1"/>
</dbReference>
<feature type="signal peptide" evidence="5">
    <location>
        <begin position="1"/>
        <end position="28"/>
    </location>
</feature>
<reference evidence="6" key="1">
    <citation type="submission" date="2020-03" db="EMBL/GenBank/DDBJ databases">
        <authorList>
            <person name="Singh P."/>
            <person name="Maurya S.K."/>
            <person name="Singh D."/>
            <person name="Sane A.P."/>
        </authorList>
    </citation>
    <scope>NUCLEOTIDE SEQUENCE</scope>
</reference>
<organism evidence="6">
    <name type="scientific">Rosa x burboniana</name>
    <dbReference type="NCBI Taxonomy" id="358216"/>
    <lineage>
        <taxon>Eukaryota</taxon>
        <taxon>Viridiplantae</taxon>
        <taxon>Streptophyta</taxon>
        <taxon>Embryophyta</taxon>
        <taxon>Tracheophyta</taxon>
        <taxon>Spermatophyta</taxon>
        <taxon>Magnoliopsida</taxon>
        <taxon>eudicotyledons</taxon>
        <taxon>Gunneridae</taxon>
        <taxon>Pentapetalae</taxon>
        <taxon>rosids</taxon>
        <taxon>fabids</taxon>
        <taxon>Rosales</taxon>
        <taxon>Rosaceae</taxon>
        <taxon>Rosoideae</taxon>
        <taxon>Rosoideae incertae sedis</taxon>
        <taxon>Rosa</taxon>
    </lineage>
</organism>
<evidence type="ECO:0000256" key="4">
    <source>
        <dbReference type="SAM" id="MobiDB-lite"/>
    </source>
</evidence>
<feature type="region of interest" description="Disordered" evidence="4">
    <location>
        <begin position="74"/>
        <end position="96"/>
    </location>
</feature>
<dbReference type="GO" id="GO:0005576">
    <property type="term" value="C:extracellular region"/>
    <property type="evidence" value="ECO:0007669"/>
    <property type="project" value="UniProtKB-SubCell"/>
</dbReference>
<dbReference type="PANTHER" id="PTHR33599:SF20">
    <property type="entry name" value="PROTEIN IDA"/>
    <property type="match status" value="1"/>
</dbReference>
<evidence type="ECO:0000256" key="5">
    <source>
        <dbReference type="SAM" id="SignalP"/>
    </source>
</evidence>